<dbReference type="InterPro" id="IPR000524">
    <property type="entry name" value="Tscrpt_reg_HTH_GntR"/>
</dbReference>
<comment type="caution">
    <text evidence="5">The sequence shown here is derived from an EMBL/GenBank/DDBJ whole genome shotgun (WGS) entry which is preliminary data.</text>
</comment>
<evidence type="ECO:0000313" key="5">
    <source>
        <dbReference type="EMBL" id="KAA9107580.1"/>
    </source>
</evidence>
<dbReference type="AlphaFoldDB" id="A0A5J5J2J9"/>
<keyword evidence="2" id="KW-0238">DNA-binding</keyword>
<dbReference type="Gene3D" id="1.10.10.10">
    <property type="entry name" value="Winged helix-like DNA-binding domain superfamily/Winged helix DNA-binding domain"/>
    <property type="match status" value="1"/>
</dbReference>
<dbReference type="InterPro" id="IPR036388">
    <property type="entry name" value="WH-like_DNA-bd_sf"/>
</dbReference>
<evidence type="ECO:0000256" key="2">
    <source>
        <dbReference type="ARBA" id="ARBA00023125"/>
    </source>
</evidence>
<dbReference type="OrthoDB" id="3567645at2"/>
<sequence length="276" mass="29062">MPVSLGALHGQTTCTTVVRPHAASAPSFEEDAVTTDVDVAVPPARAWRVVLEKIESDLLEGRLAPGDRLASERDLSLQLGVGRSSVREALRVLEVMGLIRTGTGSGPTSGAIIIATPTGGMSALLRLQVAAHGFPLDDVVRTRLVLESAAIETLAADPARSTAAAHRVLDAMDDATLTSAEFLALDAQLHRALAEASGNVVIASMMAGLGTAIESYVQAGAERIDDWDATARRLRREHRAIVAAVDDGRPEAARDLVRDHIIDYYAAAGLARELPA</sequence>
<evidence type="ECO:0000259" key="4">
    <source>
        <dbReference type="PROSITE" id="PS50949"/>
    </source>
</evidence>
<dbReference type="GO" id="GO:0003700">
    <property type="term" value="F:DNA-binding transcription factor activity"/>
    <property type="evidence" value="ECO:0007669"/>
    <property type="project" value="InterPro"/>
</dbReference>
<protein>
    <submittedName>
        <fullName evidence="5">FadR family transcriptional regulator</fullName>
    </submittedName>
</protein>
<organism evidence="5 6">
    <name type="scientific">Microbacterium rhizomatis</name>
    <dbReference type="NCBI Taxonomy" id="1631477"/>
    <lineage>
        <taxon>Bacteria</taxon>
        <taxon>Bacillati</taxon>
        <taxon>Actinomycetota</taxon>
        <taxon>Actinomycetes</taxon>
        <taxon>Micrococcales</taxon>
        <taxon>Microbacteriaceae</taxon>
        <taxon>Microbacterium</taxon>
    </lineage>
</organism>
<dbReference type="Gene3D" id="1.20.120.530">
    <property type="entry name" value="GntR ligand-binding domain-like"/>
    <property type="match status" value="1"/>
</dbReference>
<dbReference type="InterPro" id="IPR008920">
    <property type="entry name" value="TF_FadR/GntR_C"/>
</dbReference>
<dbReference type="SUPFAM" id="SSF48008">
    <property type="entry name" value="GntR ligand-binding domain-like"/>
    <property type="match status" value="1"/>
</dbReference>
<dbReference type="Proteomes" id="UP000325827">
    <property type="component" value="Unassembled WGS sequence"/>
</dbReference>
<dbReference type="EMBL" id="VYSA01000002">
    <property type="protein sequence ID" value="KAA9107580.1"/>
    <property type="molecule type" value="Genomic_DNA"/>
</dbReference>
<accession>A0A5J5J2J9</accession>
<dbReference type="GO" id="GO:0003677">
    <property type="term" value="F:DNA binding"/>
    <property type="evidence" value="ECO:0007669"/>
    <property type="project" value="UniProtKB-KW"/>
</dbReference>
<reference evidence="6" key="1">
    <citation type="submission" date="2019-09" db="EMBL/GenBank/DDBJ databases">
        <title>Mumia zhuanghuii sp. nov. isolated from the intestinal contents of plateau pika (Ochotona curzoniae) in the Qinghai-Tibet plateau of China.</title>
        <authorList>
            <person name="Tian Z."/>
        </authorList>
    </citation>
    <scope>NUCLEOTIDE SEQUENCE [LARGE SCALE GENOMIC DNA]</scope>
    <source>
        <strain evidence="6">JCM 30598</strain>
    </source>
</reference>
<dbReference type="PROSITE" id="PS50949">
    <property type="entry name" value="HTH_GNTR"/>
    <property type="match status" value="1"/>
</dbReference>
<dbReference type="PANTHER" id="PTHR43537:SF24">
    <property type="entry name" value="GLUCONATE OPERON TRANSCRIPTIONAL REPRESSOR"/>
    <property type="match status" value="1"/>
</dbReference>
<dbReference type="PRINTS" id="PR00035">
    <property type="entry name" value="HTHGNTR"/>
</dbReference>
<dbReference type="PANTHER" id="PTHR43537">
    <property type="entry name" value="TRANSCRIPTIONAL REGULATOR, GNTR FAMILY"/>
    <property type="match status" value="1"/>
</dbReference>
<name>A0A5J5J2J9_9MICO</name>
<keyword evidence="6" id="KW-1185">Reference proteome</keyword>
<keyword evidence="3" id="KW-0804">Transcription</keyword>
<proteinExistence type="predicted"/>
<feature type="domain" description="HTH gntR-type" evidence="4">
    <location>
        <begin position="44"/>
        <end position="116"/>
    </location>
</feature>
<evidence type="ECO:0000256" key="3">
    <source>
        <dbReference type="ARBA" id="ARBA00023163"/>
    </source>
</evidence>
<evidence type="ECO:0000313" key="6">
    <source>
        <dbReference type="Proteomes" id="UP000325827"/>
    </source>
</evidence>
<dbReference type="InterPro" id="IPR036390">
    <property type="entry name" value="WH_DNA-bd_sf"/>
</dbReference>
<dbReference type="Pfam" id="PF00392">
    <property type="entry name" value="GntR"/>
    <property type="match status" value="1"/>
</dbReference>
<dbReference type="CDD" id="cd07377">
    <property type="entry name" value="WHTH_GntR"/>
    <property type="match status" value="1"/>
</dbReference>
<gene>
    <name evidence="5" type="ORF">F6B43_08920</name>
</gene>
<dbReference type="SUPFAM" id="SSF46785">
    <property type="entry name" value="Winged helix' DNA-binding domain"/>
    <property type="match status" value="1"/>
</dbReference>
<dbReference type="SMART" id="SM00345">
    <property type="entry name" value="HTH_GNTR"/>
    <property type="match status" value="1"/>
</dbReference>
<dbReference type="InterPro" id="IPR011711">
    <property type="entry name" value="GntR_C"/>
</dbReference>
<keyword evidence="1" id="KW-0805">Transcription regulation</keyword>
<dbReference type="SMART" id="SM00895">
    <property type="entry name" value="FCD"/>
    <property type="match status" value="1"/>
</dbReference>
<evidence type="ECO:0000256" key="1">
    <source>
        <dbReference type="ARBA" id="ARBA00023015"/>
    </source>
</evidence>
<dbReference type="Pfam" id="PF07729">
    <property type="entry name" value="FCD"/>
    <property type="match status" value="1"/>
</dbReference>